<dbReference type="Proteomes" id="UP000261174">
    <property type="component" value="Unassembled WGS sequence"/>
</dbReference>
<dbReference type="RefSeq" id="WP_116852481.1">
    <property type="nucleotide sequence ID" value="NZ_QTJV01000002.1"/>
</dbReference>
<evidence type="ECO:0008006" key="4">
    <source>
        <dbReference type="Google" id="ProtNLM"/>
    </source>
</evidence>
<dbReference type="Gene3D" id="2.40.70.10">
    <property type="entry name" value="Acid Proteases"/>
    <property type="match status" value="1"/>
</dbReference>
<dbReference type="SUPFAM" id="SSF50630">
    <property type="entry name" value="Acid proteases"/>
    <property type="match status" value="1"/>
</dbReference>
<dbReference type="InterPro" id="IPR034122">
    <property type="entry name" value="Retropepsin-like_bacterial"/>
</dbReference>
<protein>
    <recommendedName>
        <fullName evidence="4">TIGR02281 family clan AA aspartic protease</fullName>
    </recommendedName>
</protein>
<name>A0A3E1P4B1_9BACT</name>
<dbReference type="InterPro" id="IPR021109">
    <property type="entry name" value="Peptidase_aspartic_dom_sf"/>
</dbReference>
<feature type="chain" id="PRO_5017766652" description="TIGR02281 family clan AA aspartic protease" evidence="1">
    <location>
        <begin position="24"/>
        <end position="179"/>
    </location>
</feature>
<feature type="signal peptide" evidence="1">
    <location>
        <begin position="1"/>
        <end position="23"/>
    </location>
</feature>
<proteinExistence type="predicted"/>
<gene>
    <name evidence="2" type="ORF">DXN04_06240</name>
</gene>
<dbReference type="Pfam" id="PF13975">
    <property type="entry name" value="gag-asp_proteas"/>
    <property type="match status" value="1"/>
</dbReference>
<dbReference type="EMBL" id="QTJV01000002">
    <property type="protein sequence ID" value="RFM34997.1"/>
    <property type="molecule type" value="Genomic_DNA"/>
</dbReference>
<keyword evidence="3" id="KW-1185">Reference proteome</keyword>
<keyword evidence="1" id="KW-0732">Signal</keyword>
<dbReference type="CDD" id="cd05483">
    <property type="entry name" value="retropepsin_like_bacteria"/>
    <property type="match status" value="1"/>
</dbReference>
<accession>A0A3E1P4B1</accession>
<organism evidence="2 3">
    <name type="scientific">Chitinophaga silvisoli</name>
    <dbReference type="NCBI Taxonomy" id="2291814"/>
    <lineage>
        <taxon>Bacteria</taxon>
        <taxon>Pseudomonadati</taxon>
        <taxon>Bacteroidota</taxon>
        <taxon>Chitinophagia</taxon>
        <taxon>Chitinophagales</taxon>
        <taxon>Chitinophagaceae</taxon>
        <taxon>Chitinophaga</taxon>
    </lineage>
</organism>
<sequence length="179" mass="19442">MKQLFIMLSVVLFLSGCSGFSQSGRRKGHKHPATDTVAQAPATTIDAPNPEGRTVVKMEKINGVYQVPIEVNDVRMHFIFDTGAGMISISETEALFLYKQGTLTKEDILGNASFSDANGDISEGTVVNLRTVKIGDRVLRNVQASVVHNLDAPLLLGQSALGGFMKISIDYKRGEIIFE</sequence>
<comment type="caution">
    <text evidence="2">The sequence shown here is derived from an EMBL/GenBank/DDBJ whole genome shotgun (WGS) entry which is preliminary data.</text>
</comment>
<evidence type="ECO:0000313" key="3">
    <source>
        <dbReference type="Proteomes" id="UP000261174"/>
    </source>
</evidence>
<dbReference type="OrthoDB" id="947490at2"/>
<evidence type="ECO:0000256" key="1">
    <source>
        <dbReference type="SAM" id="SignalP"/>
    </source>
</evidence>
<evidence type="ECO:0000313" key="2">
    <source>
        <dbReference type="EMBL" id="RFM34997.1"/>
    </source>
</evidence>
<reference evidence="2 3" key="1">
    <citation type="submission" date="2018-08" db="EMBL/GenBank/DDBJ databases">
        <title>Chitinophaga sp. K20C18050901, a novel bacterium isolated from forest soil.</title>
        <authorList>
            <person name="Wang C."/>
        </authorList>
    </citation>
    <scope>NUCLEOTIDE SEQUENCE [LARGE SCALE GENOMIC DNA]</scope>
    <source>
        <strain evidence="2 3">K20C18050901</strain>
    </source>
</reference>
<dbReference type="AlphaFoldDB" id="A0A3E1P4B1"/>
<dbReference type="PROSITE" id="PS51257">
    <property type="entry name" value="PROKAR_LIPOPROTEIN"/>
    <property type="match status" value="1"/>
</dbReference>